<reference evidence="2 3" key="1">
    <citation type="submission" date="2016-11" db="EMBL/GenBank/DDBJ databases">
        <authorList>
            <person name="Jaros S."/>
            <person name="Januszkiewicz K."/>
            <person name="Wedrychowicz H."/>
        </authorList>
    </citation>
    <scope>NUCLEOTIDE SEQUENCE [LARGE SCALE GENOMIC DNA]</scope>
    <source>
        <strain evidence="2 3">DSM 15692</strain>
    </source>
</reference>
<dbReference type="RefSeq" id="WP_084137075.1">
    <property type="nucleotide sequence ID" value="NZ_FQUF01000031.1"/>
</dbReference>
<keyword evidence="1" id="KW-1133">Transmembrane helix</keyword>
<dbReference type="STRING" id="1121025.SAMN02745249_01791"/>
<protein>
    <submittedName>
        <fullName evidence="2">Uncharacterized protein</fullName>
    </submittedName>
</protein>
<sequence>MVTDIVDFLTRSAGMSYRRMLFALLFATLMSLYIFFVYRMISKESFYSKSFNITLPVITILTAAIVVAMQANLVVSLGR</sequence>
<gene>
    <name evidence="2" type="ORF">SAMN02745249_01791</name>
</gene>
<feature type="transmembrane region" description="Helical" evidence="1">
    <location>
        <begin position="21"/>
        <end position="41"/>
    </location>
</feature>
<keyword evidence="1" id="KW-0472">Membrane</keyword>
<evidence type="ECO:0000313" key="2">
    <source>
        <dbReference type="EMBL" id="SHF09116.1"/>
    </source>
</evidence>
<evidence type="ECO:0000313" key="3">
    <source>
        <dbReference type="Proteomes" id="UP000184128"/>
    </source>
</evidence>
<keyword evidence="3" id="KW-1185">Reference proteome</keyword>
<dbReference type="EMBL" id="FQUF01000031">
    <property type="protein sequence ID" value="SHF09116.1"/>
    <property type="molecule type" value="Genomic_DNA"/>
</dbReference>
<accession>A0A1M4YUU4</accession>
<name>A0A1M4YUU4_9LACT</name>
<organism evidence="2 3">
    <name type="scientific">Atopostipes suicloacalis DSM 15692</name>
    <dbReference type="NCBI Taxonomy" id="1121025"/>
    <lineage>
        <taxon>Bacteria</taxon>
        <taxon>Bacillati</taxon>
        <taxon>Bacillota</taxon>
        <taxon>Bacilli</taxon>
        <taxon>Lactobacillales</taxon>
        <taxon>Carnobacteriaceae</taxon>
        <taxon>Atopostipes</taxon>
    </lineage>
</organism>
<keyword evidence="1" id="KW-0812">Transmembrane</keyword>
<dbReference type="OrthoDB" id="9803265at2"/>
<proteinExistence type="predicted"/>
<evidence type="ECO:0000256" key="1">
    <source>
        <dbReference type="SAM" id="Phobius"/>
    </source>
</evidence>
<dbReference type="Proteomes" id="UP000184128">
    <property type="component" value="Unassembled WGS sequence"/>
</dbReference>
<dbReference type="AlphaFoldDB" id="A0A1M4YUU4"/>
<feature type="transmembrane region" description="Helical" evidence="1">
    <location>
        <begin position="53"/>
        <end position="75"/>
    </location>
</feature>